<feature type="domain" description="VQ" evidence="5">
    <location>
        <begin position="17"/>
        <end position="39"/>
    </location>
</feature>
<evidence type="ECO:0000256" key="1">
    <source>
        <dbReference type="ARBA" id="ARBA00004123"/>
    </source>
</evidence>
<dbReference type="EMBL" id="JAJJMB010010308">
    <property type="protein sequence ID" value="KAI3909942.1"/>
    <property type="molecule type" value="Genomic_DNA"/>
</dbReference>
<evidence type="ECO:0000256" key="3">
    <source>
        <dbReference type="ARBA" id="ARBA00023242"/>
    </source>
</evidence>
<dbReference type="PANTHER" id="PTHR33402:SF22">
    <property type="entry name" value="VQ MOTIF-CONTAINING PROTEIN 31"/>
    <property type="match status" value="1"/>
</dbReference>
<dbReference type="Proteomes" id="UP001202328">
    <property type="component" value="Unassembled WGS sequence"/>
</dbReference>
<name>A0AAD4XH32_9MAGN</name>
<sequence length="189" mass="21117">MEKPTSNQAMQDSTPLTTFVQADTNTFRELVQRLTGSSDRDHGTSNVPPHVTTKVIGVKKPTFKLHERRQYSKTKLEVVNPGFQFRPGSPILSPSRPGVHKTKLVPSPTKVTNYSPIPSPSQPFANLSILLEEKAMQNSPSDGLNNEEEEEKAIQERRFYLHPSPRSTTSSEPELLTLFPLTSPKSHQT</sequence>
<comment type="subcellular location">
    <subcellularLocation>
        <location evidence="1">Nucleus</location>
    </subcellularLocation>
</comment>
<evidence type="ECO:0000313" key="6">
    <source>
        <dbReference type="EMBL" id="KAI3909942.1"/>
    </source>
</evidence>
<keyword evidence="3" id="KW-0539">Nucleus</keyword>
<evidence type="ECO:0000313" key="7">
    <source>
        <dbReference type="Proteomes" id="UP001202328"/>
    </source>
</evidence>
<protein>
    <recommendedName>
        <fullName evidence="5">VQ domain-containing protein</fullName>
    </recommendedName>
</protein>
<comment type="caution">
    <text evidence="6">The sequence shown here is derived from an EMBL/GenBank/DDBJ whole genome shotgun (WGS) entry which is preliminary data.</text>
</comment>
<feature type="compositionally biased region" description="Low complexity" evidence="4">
    <location>
        <begin position="163"/>
        <end position="174"/>
    </location>
</feature>
<accession>A0AAD4XH32</accession>
<gene>
    <name evidence="6" type="ORF">MKW98_012996</name>
</gene>
<keyword evidence="2" id="KW-0597">Phosphoprotein</keyword>
<dbReference type="Pfam" id="PF05678">
    <property type="entry name" value="VQ"/>
    <property type="match status" value="1"/>
</dbReference>
<dbReference type="PANTHER" id="PTHR33402">
    <property type="entry name" value="VQ MOTIF-CONTAINING PROTEIN 11-LIKE"/>
    <property type="match status" value="1"/>
</dbReference>
<evidence type="ECO:0000259" key="5">
    <source>
        <dbReference type="Pfam" id="PF05678"/>
    </source>
</evidence>
<keyword evidence="7" id="KW-1185">Reference proteome</keyword>
<proteinExistence type="predicted"/>
<dbReference type="GO" id="GO:0005634">
    <property type="term" value="C:nucleus"/>
    <property type="evidence" value="ECO:0007669"/>
    <property type="project" value="UniProtKB-SubCell"/>
</dbReference>
<reference evidence="6" key="1">
    <citation type="submission" date="2022-04" db="EMBL/GenBank/DDBJ databases">
        <title>A functionally conserved STORR gene fusion in Papaver species that diverged 16.8 million years ago.</title>
        <authorList>
            <person name="Catania T."/>
        </authorList>
    </citation>
    <scope>NUCLEOTIDE SEQUENCE</scope>
    <source>
        <strain evidence="6">S-188037</strain>
    </source>
</reference>
<evidence type="ECO:0000256" key="4">
    <source>
        <dbReference type="SAM" id="MobiDB-lite"/>
    </source>
</evidence>
<feature type="region of interest" description="Disordered" evidence="4">
    <location>
        <begin position="136"/>
        <end position="189"/>
    </location>
</feature>
<dbReference type="InterPro" id="IPR008889">
    <property type="entry name" value="VQ"/>
</dbReference>
<dbReference type="AlphaFoldDB" id="A0AAD4XH32"/>
<organism evidence="6 7">
    <name type="scientific">Papaver atlanticum</name>
    <dbReference type="NCBI Taxonomy" id="357466"/>
    <lineage>
        <taxon>Eukaryota</taxon>
        <taxon>Viridiplantae</taxon>
        <taxon>Streptophyta</taxon>
        <taxon>Embryophyta</taxon>
        <taxon>Tracheophyta</taxon>
        <taxon>Spermatophyta</taxon>
        <taxon>Magnoliopsida</taxon>
        <taxon>Ranunculales</taxon>
        <taxon>Papaveraceae</taxon>
        <taxon>Papaveroideae</taxon>
        <taxon>Papaver</taxon>
    </lineage>
</organism>
<evidence type="ECO:0000256" key="2">
    <source>
        <dbReference type="ARBA" id="ARBA00022553"/>
    </source>
</evidence>
<dbReference type="InterPro" id="IPR039611">
    <property type="entry name" value="VQ_4/11/13/19/31/33"/>
</dbReference>